<dbReference type="WBParaSite" id="ACAC_0000236101-mRNA-1">
    <property type="protein sequence ID" value="ACAC_0000236101-mRNA-1"/>
    <property type="gene ID" value="ACAC_0000236101"/>
</dbReference>
<accession>A0A158P7F3</accession>
<keyword evidence="1" id="KW-1133">Transmembrane helix</keyword>
<protein>
    <submittedName>
        <fullName evidence="3">ABC transmembrane type-1 domain-containing protein</fullName>
    </submittedName>
</protein>
<dbReference type="AlphaFoldDB" id="A0A158P7F3"/>
<keyword evidence="1" id="KW-0472">Membrane</keyword>
<evidence type="ECO:0000313" key="3">
    <source>
        <dbReference type="WBParaSite" id="ACAC_0000236101-mRNA-1"/>
    </source>
</evidence>
<evidence type="ECO:0000313" key="2">
    <source>
        <dbReference type="Proteomes" id="UP000035642"/>
    </source>
</evidence>
<evidence type="ECO:0000256" key="1">
    <source>
        <dbReference type="SAM" id="Phobius"/>
    </source>
</evidence>
<keyword evidence="1" id="KW-0812">Transmembrane</keyword>
<organism evidence="2 3">
    <name type="scientific">Angiostrongylus cantonensis</name>
    <name type="common">Rat lungworm</name>
    <dbReference type="NCBI Taxonomy" id="6313"/>
    <lineage>
        <taxon>Eukaryota</taxon>
        <taxon>Metazoa</taxon>
        <taxon>Ecdysozoa</taxon>
        <taxon>Nematoda</taxon>
        <taxon>Chromadorea</taxon>
        <taxon>Rhabditida</taxon>
        <taxon>Rhabditina</taxon>
        <taxon>Rhabditomorpha</taxon>
        <taxon>Strongyloidea</taxon>
        <taxon>Metastrongylidae</taxon>
        <taxon>Angiostrongylus</taxon>
    </lineage>
</organism>
<reference evidence="3" key="2">
    <citation type="submission" date="2016-04" db="UniProtKB">
        <authorList>
            <consortium name="WormBaseParasite"/>
        </authorList>
    </citation>
    <scope>IDENTIFICATION</scope>
</reference>
<reference evidence="2" key="1">
    <citation type="submission" date="2012-09" db="EMBL/GenBank/DDBJ databases">
        <authorList>
            <person name="Martin A.A."/>
        </authorList>
    </citation>
    <scope>NUCLEOTIDE SEQUENCE</scope>
</reference>
<feature type="transmembrane region" description="Helical" evidence="1">
    <location>
        <begin position="94"/>
        <end position="122"/>
    </location>
</feature>
<keyword evidence="2" id="KW-1185">Reference proteome</keyword>
<sequence>MKVPRWAGHHGIISDMNLGANWTPLQAELDNYMYIDVDVKNHSMPHMENYYEHDVIDYWKSLVELDKILSGKNQTVAAQRAVNTSVTSTSILDLLLAALPVAAVAMVILMTACTIPVNILYLNSYPLANLERLSFLNVFYEAIQSFQRPLLLVAFLVTMGQNVLNAASLSTTINQLLRCCLTLSSVRFLSQLELEWVES</sequence>
<name>A0A158P7F3_ANGCA</name>
<dbReference type="PANTHER" id="PTHR45580:SF6">
    <property type="entry name" value="CARBOXYLESTERASE TYPE B DOMAIN-CONTAINING PROTEIN"/>
    <property type="match status" value="1"/>
</dbReference>
<dbReference type="PANTHER" id="PTHR45580">
    <property type="entry name" value="PROTEIN CBG05369"/>
    <property type="match status" value="1"/>
</dbReference>
<proteinExistence type="predicted"/>
<dbReference type="Proteomes" id="UP000035642">
    <property type="component" value="Unassembled WGS sequence"/>
</dbReference>